<evidence type="ECO:0000256" key="10">
    <source>
        <dbReference type="ARBA" id="ARBA00022842"/>
    </source>
</evidence>
<dbReference type="Gene3D" id="3.30.420.10">
    <property type="entry name" value="Ribonuclease H-like superfamily/Ribonuclease H"/>
    <property type="match status" value="1"/>
</dbReference>
<dbReference type="InterPro" id="IPR001584">
    <property type="entry name" value="Integrase_cat-core"/>
</dbReference>
<keyword evidence="5" id="KW-0479">Metal-binding</keyword>
<dbReference type="InterPro" id="IPR013103">
    <property type="entry name" value="RVT_2"/>
</dbReference>
<dbReference type="Pfam" id="PF07727">
    <property type="entry name" value="RVT_2"/>
    <property type="match status" value="1"/>
</dbReference>
<evidence type="ECO:0000256" key="2">
    <source>
        <dbReference type="ARBA" id="ARBA00022612"/>
    </source>
</evidence>
<evidence type="ECO:0000256" key="13">
    <source>
        <dbReference type="ARBA" id="ARBA00022932"/>
    </source>
</evidence>
<evidence type="ECO:0000256" key="17">
    <source>
        <dbReference type="SAM" id="MobiDB-lite"/>
    </source>
</evidence>
<evidence type="ECO:0000256" key="16">
    <source>
        <dbReference type="ARBA" id="ARBA00023268"/>
    </source>
</evidence>
<keyword evidence="13" id="KW-0808">Transferase</keyword>
<organism evidence="19 20">
    <name type="scientific">Zingiber officinale</name>
    <name type="common">Ginger</name>
    <name type="synonym">Amomum zingiber</name>
    <dbReference type="NCBI Taxonomy" id="94328"/>
    <lineage>
        <taxon>Eukaryota</taxon>
        <taxon>Viridiplantae</taxon>
        <taxon>Streptophyta</taxon>
        <taxon>Embryophyta</taxon>
        <taxon>Tracheophyta</taxon>
        <taxon>Spermatophyta</taxon>
        <taxon>Magnoliopsida</taxon>
        <taxon>Liliopsida</taxon>
        <taxon>Zingiberales</taxon>
        <taxon>Zingiberaceae</taxon>
        <taxon>Zingiber</taxon>
    </lineage>
</organism>
<dbReference type="GO" id="GO:0008233">
    <property type="term" value="F:peptidase activity"/>
    <property type="evidence" value="ECO:0007669"/>
    <property type="project" value="UniProtKB-KW"/>
</dbReference>
<keyword evidence="14" id="KW-0917">Virion maturation</keyword>
<dbReference type="GO" id="GO:0005524">
    <property type="term" value="F:ATP binding"/>
    <property type="evidence" value="ECO:0007669"/>
    <property type="project" value="UniProtKB-KW"/>
</dbReference>
<comment type="caution">
    <text evidence="19">The sequence shown here is derived from an EMBL/GenBank/DDBJ whole genome shotgun (WGS) entry which is preliminary data.</text>
</comment>
<evidence type="ECO:0000256" key="11">
    <source>
        <dbReference type="ARBA" id="ARBA00022908"/>
    </source>
</evidence>
<sequence>MSASVGNMFFTFSPNQIPIFDGEHFDYQSSQMETIFLSQDLWKLVEEGYEEVPKGISLPEGDNTSVEGVINPTEDEQKAYKENIRKNAMALRILQQSVSKTIYPRIFGLKKVNEAWEVLKKEFKGSQKVISIKLQNLWRDFDNIAMKDAENVKDYFSRIMEILNQLKSCGEVVPDRKIMEKILRSLPQKCEHVVTVIEEMKDLTEVSIYELMGSLEAHEKWVSKYTTPVEQEFQAKLNVSEQKQERSENNRRSYGRGRGSRSRGRDRSYAEGRPEGQHRSGYAEAEAGCRICRKNNHETKYCRFRCRRCKFPTHSDRDCWYKNKEQKHEQKQEDRSSVNFSKEDEPSKVFYSSSNTVQDMNEIWFLDSGCSNHVTGIKKNFVELDENYNSLLELGDSKKLKIEGKGVVLVFSVEGQQKRMHDVFYTPEIAQNLLSVGQMMKNGYKLVFAEGQCEITDRNRQKVAVVKMTSNNLFPLKMTPYSNVVLKTEVVDDSHLWHLRYGHLNRKGLALLKQKSMVVGLPSIQVAEGDVCEGCVFGKHHRLPFPNTSWRAQAPLELVHADICGPTQTPSLGNRRYFLLFVDDYTRMIWIYFLEKKSDAFTTFMKFKALAENQSGCWIKTLRTDRGGEFLSPTKTVRDKIPYEAWHRRKPVVNHLKVFGCIGYALTPYQGREKFDEKETTAEVTVQNPIGTTEASSSKTIPKAKGPIGDTPPMRIDSYLQKKGFSRSSVEPSLYIQKVGPDFLIACLYMDDLIYTSTSRSLLQKFKEAMMEEFEMTDLILMKYFLGFQVKQKKGEIFISQEKYIADLLKKFRMENAKSICTPMSLNEKLQKEDSTEGFDSKIYRSLVGSLIYLTHTRTDIVHSVSLLSRFMSNPSMTHFTATKRVLRYLKGTQKALYCRVFLQNNHVRASIE</sequence>
<keyword evidence="10" id="KW-0460">Magnesium</keyword>
<keyword evidence="13" id="KW-0548">Nucleotidyltransferase</keyword>
<dbReference type="InterPro" id="IPR036397">
    <property type="entry name" value="RNaseH_sf"/>
</dbReference>
<dbReference type="InterPro" id="IPR012337">
    <property type="entry name" value="RNaseH-like_sf"/>
</dbReference>
<evidence type="ECO:0000313" key="19">
    <source>
        <dbReference type="EMBL" id="KAG6488118.1"/>
    </source>
</evidence>
<protein>
    <recommendedName>
        <fullName evidence="18">Integrase catalytic domain-containing protein</fullName>
    </recommendedName>
</protein>
<feature type="compositionally biased region" description="Basic and acidic residues" evidence="17">
    <location>
        <begin position="263"/>
        <end position="278"/>
    </location>
</feature>
<evidence type="ECO:0000313" key="20">
    <source>
        <dbReference type="Proteomes" id="UP000734854"/>
    </source>
</evidence>
<dbReference type="GO" id="GO:0006508">
    <property type="term" value="P:proteolysis"/>
    <property type="evidence" value="ECO:0007669"/>
    <property type="project" value="UniProtKB-KW"/>
</dbReference>
<feature type="compositionally biased region" description="Basic residues" evidence="17">
    <location>
        <begin position="253"/>
        <end position="262"/>
    </location>
</feature>
<dbReference type="GO" id="GO:0003964">
    <property type="term" value="F:RNA-directed DNA polymerase activity"/>
    <property type="evidence" value="ECO:0007669"/>
    <property type="project" value="UniProtKB-KW"/>
</dbReference>
<dbReference type="InterPro" id="IPR025724">
    <property type="entry name" value="GAG-pre-integrase_dom"/>
</dbReference>
<dbReference type="GO" id="GO:0003887">
    <property type="term" value="F:DNA-directed DNA polymerase activity"/>
    <property type="evidence" value="ECO:0007669"/>
    <property type="project" value="UniProtKB-KW"/>
</dbReference>
<dbReference type="InterPro" id="IPR039537">
    <property type="entry name" value="Retrotran_Ty1/copia-like"/>
</dbReference>
<reference evidence="19 20" key="1">
    <citation type="submission" date="2020-08" db="EMBL/GenBank/DDBJ databases">
        <title>Plant Genome Project.</title>
        <authorList>
            <person name="Zhang R.-G."/>
        </authorList>
    </citation>
    <scope>NUCLEOTIDE SEQUENCE [LARGE SCALE GENOMIC DNA]</scope>
    <source>
        <tissue evidence="19">Rhizome</tissue>
    </source>
</reference>
<evidence type="ECO:0000256" key="3">
    <source>
        <dbReference type="ARBA" id="ARBA00022670"/>
    </source>
</evidence>
<feature type="compositionally biased region" description="Basic and acidic residues" evidence="17">
    <location>
        <begin position="242"/>
        <end position="251"/>
    </location>
</feature>
<keyword evidence="4" id="KW-0540">Nuclease</keyword>
<proteinExistence type="predicted"/>
<feature type="region of interest" description="Disordered" evidence="17">
    <location>
        <begin position="236"/>
        <end position="280"/>
    </location>
</feature>
<accession>A0A8J5KL99</accession>
<dbReference type="PROSITE" id="PS50994">
    <property type="entry name" value="INTEGRASE"/>
    <property type="match status" value="1"/>
</dbReference>
<dbReference type="PANTHER" id="PTHR42648">
    <property type="entry name" value="TRANSPOSASE, PUTATIVE-RELATED"/>
    <property type="match status" value="1"/>
</dbReference>
<feature type="domain" description="Integrase catalytic" evidence="18">
    <location>
        <begin position="551"/>
        <end position="632"/>
    </location>
</feature>
<gene>
    <name evidence="19" type="ORF">ZIOFF_056876</name>
</gene>
<dbReference type="SUPFAM" id="SSF53098">
    <property type="entry name" value="Ribonuclease H-like"/>
    <property type="match status" value="1"/>
</dbReference>
<dbReference type="GO" id="GO:0046872">
    <property type="term" value="F:metal ion binding"/>
    <property type="evidence" value="ECO:0007669"/>
    <property type="project" value="UniProtKB-KW"/>
</dbReference>
<keyword evidence="20" id="KW-1185">Reference proteome</keyword>
<dbReference type="Proteomes" id="UP000734854">
    <property type="component" value="Unassembled WGS sequence"/>
</dbReference>
<dbReference type="GO" id="GO:0004519">
    <property type="term" value="F:endonuclease activity"/>
    <property type="evidence" value="ECO:0007669"/>
    <property type="project" value="UniProtKB-KW"/>
</dbReference>
<evidence type="ECO:0000256" key="1">
    <source>
        <dbReference type="ARBA" id="ARBA00002180"/>
    </source>
</evidence>
<dbReference type="Pfam" id="PF14223">
    <property type="entry name" value="Retrotran_gag_2"/>
    <property type="match status" value="1"/>
</dbReference>
<keyword evidence="11" id="KW-0229">DNA integration</keyword>
<keyword evidence="3" id="KW-0645">Protease</keyword>
<dbReference type="PANTHER" id="PTHR42648:SF11">
    <property type="entry name" value="TRANSPOSON TY4-P GAG-POL POLYPROTEIN"/>
    <property type="match status" value="1"/>
</dbReference>
<dbReference type="GO" id="GO:0003676">
    <property type="term" value="F:nucleic acid binding"/>
    <property type="evidence" value="ECO:0007669"/>
    <property type="project" value="InterPro"/>
</dbReference>
<keyword evidence="8" id="KW-0378">Hydrolase</keyword>
<keyword evidence="7" id="KW-0255">Endonuclease</keyword>
<evidence type="ECO:0000259" key="18">
    <source>
        <dbReference type="PROSITE" id="PS50994"/>
    </source>
</evidence>
<evidence type="ECO:0000256" key="8">
    <source>
        <dbReference type="ARBA" id="ARBA00022801"/>
    </source>
</evidence>
<comment type="function">
    <text evidence="1">The aspartyl protease (PR) mediates the proteolytic cleavages of the Gag and Gag-Pol polyproteins after assembly of the VLP.</text>
</comment>
<keyword evidence="2" id="KW-1188">Viral release from host cell</keyword>
<keyword evidence="6" id="KW-0547">Nucleotide-binding</keyword>
<evidence type="ECO:0000256" key="6">
    <source>
        <dbReference type="ARBA" id="ARBA00022741"/>
    </source>
</evidence>
<evidence type="ECO:0000256" key="12">
    <source>
        <dbReference type="ARBA" id="ARBA00022918"/>
    </source>
</evidence>
<keyword evidence="12" id="KW-0695">RNA-directed DNA polymerase</keyword>
<name>A0A8J5KL99_ZINOF</name>
<evidence type="ECO:0000256" key="7">
    <source>
        <dbReference type="ARBA" id="ARBA00022759"/>
    </source>
</evidence>
<dbReference type="GO" id="GO:0015074">
    <property type="term" value="P:DNA integration"/>
    <property type="evidence" value="ECO:0007669"/>
    <property type="project" value="UniProtKB-KW"/>
</dbReference>
<dbReference type="Pfam" id="PF22936">
    <property type="entry name" value="Pol_BBD"/>
    <property type="match status" value="1"/>
</dbReference>
<evidence type="ECO:0000256" key="14">
    <source>
        <dbReference type="ARBA" id="ARBA00023113"/>
    </source>
</evidence>
<evidence type="ECO:0000256" key="9">
    <source>
        <dbReference type="ARBA" id="ARBA00022840"/>
    </source>
</evidence>
<keyword evidence="16" id="KW-0511">Multifunctional enzyme</keyword>
<keyword evidence="9" id="KW-0067">ATP-binding</keyword>
<evidence type="ECO:0000256" key="15">
    <source>
        <dbReference type="ARBA" id="ARBA00023172"/>
    </source>
</evidence>
<evidence type="ECO:0000256" key="4">
    <source>
        <dbReference type="ARBA" id="ARBA00022722"/>
    </source>
</evidence>
<evidence type="ECO:0000256" key="5">
    <source>
        <dbReference type="ARBA" id="ARBA00022723"/>
    </source>
</evidence>
<keyword evidence="13" id="KW-0239">DNA-directed DNA polymerase</keyword>
<dbReference type="GO" id="GO:0006310">
    <property type="term" value="P:DNA recombination"/>
    <property type="evidence" value="ECO:0007669"/>
    <property type="project" value="UniProtKB-KW"/>
</dbReference>
<dbReference type="AlphaFoldDB" id="A0A8J5KL99"/>
<dbReference type="EMBL" id="JACMSC010000015">
    <property type="protein sequence ID" value="KAG6488118.1"/>
    <property type="molecule type" value="Genomic_DNA"/>
</dbReference>
<keyword evidence="15" id="KW-0233">DNA recombination</keyword>
<dbReference type="InterPro" id="IPR054722">
    <property type="entry name" value="PolX-like_BBD"/>
</dbReference>
<dbReference type="Pfam" id="PF13976">
    <property type="entry name" value="gag_pre-integrs"/>
    <property type="match status" value="1"/>
</dbReference>